<feature type="domain" description="FAD-binding" evidence="12">
    <location>
        <begin position="192"/>
        <end position="365"/>
    </location>
</feature>
<dbReference type="PANTHER" id="PTHR46028:SF2">
    <property type="entry name" value="KYNURENINE 3-MONOOXYGENASE"/>
    <property type="match status" value="1"/>
</dbReference>
<dbReference type="PRINTS" id="PR00420">
    <property type="entry name" value="RNGMNOXGNASE"/>
</dbReference>
<evidence type="ECO:0000256" key="10">
    <source>
        <dbReference type="HAMAP-Rule" id="MF_03018"/>
    </source>
</evidence>
<feature type="domain" description="FAD-binding" evidence="12">
    <location>
        <begin position="10"/>
        <end position="142"/>
    </location>
</feature>
<dbReference type="InterPro" id="IPR002938">
    <property type="entry name" value="FAD-bd"/>
</dbReference>
<comment type="pathway">
    <text evidence="10">Cofactor biosynthesis; NAD(+) biosynthesis; quinolinate from L-kynurenine: step 1/3.</text>
</comment>
<dbReference type="HAMAP" id="MF_01971">
    <property type="entry name" value="Kynurenine_monooxygenase"/>
    <property type="match status" value="1"/>
</dbReference>
<evidence type="ECO:0000256" key="3">
    <source>
        <dbReference type="ARBA" id="ARBA00022642"/>
    </source>
</evidence>
<dbReference type="GO" id="GO:0070189">
    <property type="term" value="P:kynurenine metabolic process"/>
    <property type="evidence" value="ECO:0007669"/>
    <property type="project" value="TreeGrafter"/>
</dbReference>
<dbReference type="EC" id="1.14.13.9" evidence="10"/>
<protein>
    <recommendedName>
        <fullName evidence="10">Kynurenine 3-monooxygenase</fullName>
        <ecNumber evidence="10">1.14.13.9</ecNumber>
    </recommendedName>
    <alternativeName>
        <fullName evidence="10">Kynurenine 3-hydroxylase</fullName>
    </alternativeName>
</protein>
<evidence type="ECO:0000256" key="1">
    <source>
        <dbReference type="ARBA" id="ARBA00001974"/>
    </source>
</evidence>
<evidence type="ECO:0000256" key="4">
    <source>
        <dbReference type="ARBA" id="ARBA00022827"/>
    </source>
</evidence>
<dbReference type="AlphaFoldDB" id="A0A5C1YTX1"/>
<dbReference type="Pfam" id="PF01494">
    <property type="entry name" value="FAD_binding_3"/>
    <property type="match status" value="2"/>
</dbReference>
<dbReference type="FunFam" id="3.50.50.60:FF:000129">
    <property type="entry name" value="Kynurenine 3-monooxygenase"/>
    <property type="match status" value="1"/>
</dbReference>
<dbReference type="InterPro" id="IPR027545">
    <property type="entry name" value="Kynurenine_monooxygenase"/>
</dbReference>
<dbReference type="GO" id="GO:0019805">
    <property type="term" value="P:quinolinate biosynthetic process"/>
    <property type="evidence" value="ECO:0007669"/>
    <property type="project" value="UniProtKB-UniRule"/>
</dbReference>
<evidence type="ECO:0000256" key="7">
    <source>
        <dbReference type="ARBA" id="ARBA00023033"/>
    </source>
</evidence>
<dbReference type="SUPFAM" id="SSF51905">
    <property type="entry name" value="FAD/NAD(P)-binding domain"/>
    <property type="match status" value="1"/>
</dbReference>
<accession>A0A5C1YTX1</accession>
<keyword evidence="10 11" id="KW-0472">Membrane</keyword>
<keyword evidence="11" id="KW-1133">Transmembrane helix</keyword>
<evidence type="ECO:0000259" key="12">
    <source>
        <dbReference type="Pfam" id="PF01494"/>
    </source>
</evidence>
<dbReference type="Gene3D" id="3.50.50.60">
    <property type="entry name" value="FAD/NAD(P)-binding domain"/>
    <property type="match status" value="1"/>
</dbReference>
<dbReference type="UniPathway" id="UPA00253">
    <property type="reaction ID" value="UER00328"/>
</dbReference>
<keyword evidence="3 10" id="KW-0662">Pyridine nucleotide biosynthesis</keyword>
<dbReference type="GO" id="GO:0006569">
    <property type="term" value="P:L-tryptophan catabolic process"/>
    <property type="evidence" value="ECO:0007669"/>
    <property type="project" value="UniProtKB-UniRule"/>
</dbReference>
<dbReference type="GO" id="GO:0034354">
    <property type="term" value="P:'de novo' NAD+ biosynthetic process from L-tryptophan"/>
    <property type="evidence" value="ECO:0007669"/>
    <property type="project" value="UniProtKB-UniRule"/>
</dbReference>
<keyword evidence="11" id="KW-0812">Transmembrane</keyword>
<keyword evidence="2 10" id="KW-0285">Flavoprotein</keyword>
<comment type="catalytic activity">
    <reaction evidence="9 10">
        <text>L-kynurenine + NADPH + O2 + H(+) = 3-hydroxy-L-kynurenine + NADP(+) + H2O</text>
        <dbReference type="Rhea" id="RHEA:20545"/>
        <dbReference type="ChEBI" id="CHEBI:15377"/>
        <dbReference type="ChEBI" id="CHEBI:15378"/>
        <dbReference type="ChEBI" id="CHEBI:15379"/>
        <dbReference type="ChEBI" id="CHEBI:57783"/>
        <dbReference type="ChEBI" id="CHEBI:57959"/>
        <dbReference type="ChEBI" id="CHEBI:58125"/>
        <dbReference type="ChEBI" id="CHEBI:58349"/>
        <dbReference type="EC" id="1.14.13.9"/>
    </reaction>
</comment>
<evidence type="ECO:0000256" key="2">
    <source>
        <dbReference type="ARBA" id="ARBA00022630"/>
    </source>
</evidence>
<keyword evidence="5 10" id="KW-0521">NADP</keyword>
<evidence type="ECO:0000256" key="8">
    <source>
        <dbReference type="ARBA" id="ARBA00023128"/>
    </source>
</evidence>
<evidence type="ECO:0000256" key="6">
    <source>
        <dbReference type="ARBA" id="ARBA00023002"/>
    </source>
</evidence>
<comment type="function">
    <text evidence="10">Catalyzes the hydroxylation of L-kynurenine (L-Kyn) to form 3-hydroxy-L-kynurenine (L-3OHKyn). Required for synthesis of quinolinic acid.</text>
</comment>
<dbReference type="GO" id="GO:0004502">
    <property type="term" value="F:kynurenine 3-monooxygenase activity"/>
    <property type="evidence" value="ECO:0007669"/>
    <property type="project" value="UniProtKB-UniRule"/>
</dbReference>
<comment type="subcellular location">
    <subcellularLocation>
        <location evidence="10">Mitochondrion</location>
    </subcellularLocation>
    <subcellularLocation>
        <location evidence="10">Membrane</location>
        <topology evidence="10">Multi-pass membrane protein</topology>
    </subcellularLocation>
</comment>
<keyword evidence="6 10" id="KW-0560">Oxidoreductase</keyword>
<name>A0A5C1YTX1_9HEMI</name>
<proteinExistence type="evidence at transcript level"/>
<dbReference type="GO" id="GO:0043420">
    <property type="term" value="P:anthranilate metabolic process"/>
    <property type="evidence" value="ECO:0007669"/>
    <property type="project" value="UniProtKB-UniRule"/>
</dbReference>
<dbReference type="GO" id="GO:0071949">
    <property type="term" value="F:FAD binding"/>
    <property type="evidence" value="ECO:0007669"/>
    <property type="project" value="InterPro"/>
</dbReference>
<feature type="transmembrane region" description="Helical" evidence="11">
    <location>
        <begin position="459"/>
        <end position="476"/>
    </location>
</feature>
<dbReference type="InterPro" id="IPR036188">
    <property type="entry name" value="FAD/NAD-bd_sf"/>
</dbReference>
<keyword evidence="8 10" id="KW-0496">Mitochondrion</keyword>
<dbReference type="GO" id="GO:0005741">
    <property type="term" value="C:mitochondrial outer membrane"/>
    <property type="evidence" value="ECO:0007669"/>
    <property type="project" value="TreeGrafter"/>
</dbReference>
<evidence type="ECO:0000256" key="11">
    <source>
        <dbReference type="SAM" id="Phobius"/>
    </source>
</evidence>
<keyword evidence="4 10" id="KW-0274">FAD</keyword>
<evidence type="ECO:0000256" key="9">
    <source>
        <dbReference type="ARBA" id="ARBA00047818"/>
    </source>
</evidence>
<sequence length="487" mass="55451">MENTENGKKLRVAIIGGGLVGSLSACYFGKRGHEVHLYEYRKDIRKDELARGRSINLALSTRGRRALAGVGLEDKLVSHHGLPMYARMLHMTDGSTRAVPYDPVNNQCIYSVGRRHLNQSLLDEAEDSYNVQTYFEHKLINIDFEDGKLYFRRPACIRNCYPSGPDYWALSTSYPGPEQTYWPDKAELIEAQADLIVGADGAFSTVRRLMSRRPLFNYSQQYIEHGYLELSIPPTEDNQFAMESEYLHIWPRGSFMLIALPNQDKSWTVTLFMSHQQFKSITKSDQLLEFFKTNFPDALKLIGEDRLVKDFFQYDSSSLLSVKCSPYNVGSRAVIIGDAAHAMVPFYGQGMNAGFEDCYLLDDLLHNHGLSLEDALEAFSKTRPINAHAICDLAMYNYVEMRDLVARSTFLWRKKLDTLLYTLAPSKWIPLYNSVTFSHMDYSKCISNRAMQDKALKRMLLAAAVGGLGIVIAVWQKTIRTYLGRKL</sequence>
<keyword evidence="7 10" id="KW-0503">Monooxygenase</keyword>
<dbReference type="PANTHER" id="PTHR46028">
    <property type="entry name" value="KYNURENINE 3-MONOOXYGENASE"/>
    <property type="match status" value="1"/>
</dbReference>
<comment type="similarity">
    <text evidence="10">Belongs to the aromatic-ring hydroxylase family. KMO subfamily.</text>
</comment>
<evidence type="ECO:0000256" key="5">
    <source>
        <dbReference type="ARBA" id="ARBA00022857"/>
    </source>
</evidence>
<reference evidence="13" key="1">
    <citation type="submission" date="2019-02" db="EMBL/GenBank/DDBJ databases">
        <title>Co-option of a single pigmentation pathway underlies the diversification of embryonic colours in waters striders.</title>
        <authorList>
            <person name="Vargas-Lowman A."/>
            <person name="Armisen D."/>
            <person name="Floriano C."/>
            <person name="Cordeiro I."/>
            <person name="Viala S."/>
            <person name="Bouchet M."/>
            <person name="Bernard M."/>
            <person name="Berlioz-Barbier A."/>
            <person name="Salvador A."/>
            <person name="Santos E."/>
            <person name="Le Bouquin A."/>
            <person name="Moreira F."/>
            <person name="Bonneton F."/>
            <person name="Khila A."/>
        </authorList>
    </citation>
    <scope>NUCLEOTIDE SEQUENCE</scope>
</reference>
<comment type="cofactor">
    <cofactor evidence="1 10">
        <name>FAD</name>
        <dbReference type="ChEBI" id="CHEBI:57692"/>
    </cofactor>
</comment>
<evidence type="ECO:0000313" key="13">
    <source>
        <dbReference type="EMBL" id="QEO19128.1"/>
    </source>
</evidence>
<dbReference type="EMBL" id="MK480216">
    <property type="protein sequence ID" value="QEO19128.1"/>
    <property type="molecule type" value="mRNA"/>
</dbReference>
<organism evidence="13">
    <name type="scientific">Limnogonus franciscanus</name>
    <dbReference type="NCBI Taxonomy" id="913166"/>
    <lineage>
        <taxon>Eukaryota</taxon>
        <taxon>Metazoa</taxon>
        <taxon>Ecdysozoa</taxon>
        <taxon>Arthropoda</taxon>
        <taxon>Hexapoda</taxon>
        <taxon>Insecta</taxon>
        <taxon>Pterygota</taxon>
        <taxon>Neoptera</taxon>
        <taxon>Paraneoptera</taxon>
        <taxon>Hemiptera</taxon>
        <taxon>Heteroptera</taxon>
        <taxon>Gerromorpha</taxon>
        <taxon>Gerroidea</taxon>
        <taxon>Gerridae</taxon>
        <taxon>Gerrinae</taxon>
        <taxon>Limnogonus</taxon>
    </lineage>
</organism>